<dbReference type="EMBL" id="GIKN01007472">
    <property type="protein sequence ID" value="NIE49745.1"/>
    <property type="molecule type" value="Transcribed_RNA"/>
</dbReference>
<evidence type="ECO:0000313" key="1">
    <source>
        <dbReference type="EMBL" id="NIE49745.1"/>
    </source>
</evidence>
<proteinExistence type="predicted"/>
<reference evidence="1" key="1">
    <citation type="submission" date="2020-03" db="EMBL/GenBank/DDBJ databases">
        <title>A transcriptome and proteome of the tick Rhipicephalus microplus shaped by the genetic composition of its hosts and developmental stage.</title>
        <authorList>
            <person name="Garcia G.R."/>
            <person name="Ribeiro J.M.C."/>
            <person name="Maruyama S.R."/>
            <person name="Gardinasse L.G."/>
            <person name="Nelson K."/>
            <person name="Ferreira B.R."/>
            <person name="Andrade T.G."/>
            <person name="Santos I.K.F.M."/>
        </authorList>
    </citation>
    <scope>NUCLEOTIDE SEQUENCE</scope>
    <source>
        <strain evidence="1">NSGR</strain>
        <tissue evidence="1">Salivary glands</tissue>
    </source>
</reference>
<name>A0A6G5AFH5_RHIMP</name>
<sequence>MQPVAAPLTYADAVRRLPQPPYTTRSQPAHPAAYTAPWAAAPVANPWRTPDNRPICYACFTPGHVARYCHRRPQTYGNYAGRRNPAANPSTNMGRSRHLAIPLLTTLTSSHSAHRLLVGDRPTPCVAGLGPPNRKTKHRSSRGKNCAVFELSKPSLLSC</sequence>
<accession>A0A6G5AFH5</accession>
<protein>
    <recommendedName>
        <fullName evidence="2">CCHC-type domain-containing protein</fullName>
    </recommendedName>
</protein>
<organism evidence="1">
    <name type="scientific">Rhipicephalus microplus</name>
    <name type="common">Cattle tick</name>
    <name type="synonym">Boophilus microplus</name>
    <dbReference type="NCBI Taxonomy" id="6941"/>
    <lineage>
        <taxon>Eukaryota</taxon>
        <taxon>Metazoa</taxon>
        <taxon>Ecdysozoa</taxon>
        <taxon>Arthropoda</taxon>
        <taxon>Chelicerata</taxon>
        <taxon>Arachnida</taxon>
        <taxon>Acari</taxon>
        <taxon>Parasitiformes</taxon>
        <taxon>Ixodida</taxon>
        <taxon>Ixodoidea</taxon>
        <taxon>Ixodidae</taxon>
        <taxon>Rhipicephalinae</taxon>
        <taxon>Rhipicephalus</taxon>
        <taxon>Boophilus</taxon>
    </lineage>
</organism>
<dbReference type="AlphaFoldDB" id="A0A6G5AFH5"/>
<evidence type="ECO:0008006" key="2">
    <source>
        <dbReference type="Google" id="ProtNLM"/>
    </source>
</evidence>